<dbReference type="EMBL" id="FNKH01000002">
    <property type="protein sequence ID" value="SDQ31739.1"/>
    <property type="molecule type" value="Genomic_DNA"/>
</dbReference>
<evidence type="ECO:0000256" key="5">
    <source>
        <dbReference type="ARBA" id="ARBA00022505"/>
    </source>
</evidence>
<comment type="cofactor">
    <cofactor evidence="1">
        <name>Mo-bis(molybdopterin guanine dinucleotide)</name>
        <dbReference type="ChEBI" id="CHEBI:60539"/>
    </cofactor>
</comment>
<dbReference type="Gene3D" id="2.40.40.20">
    <property type="match status" value="1"/>
</dbReference>
<dbReference type="PANTHER" id="PTHR43105:SF4">
    <property type="entry name" value="PROTEIN YDEP"/>
    <property type="match status" value="1"/>
</dbReference>
<keyword evidence="8" id="KW-0408">Iron</keyword>
<feature type="region of interest" description="Disordered" evidence="10">
    <location>
        <begin position="763"/>
        <end position="811"/>
    </location>
</feature>
<evidence type="ECO:0000313" key="13">
    <source>
        <dbReference type="EMBL" id="SDQ31739.1"/>
    </source>
</evidence>
<dbReference type="Gene3D" id="3.40.228.10">
    <property type="entry name" value="Dimethylsulfoxide Reductase, domain 2"/>
    <property type="match status" value="1"/>
</dbReference>
<keyword evidence="9" id="KW-0411">Iron-sulfur</keyword>
<dbReference type="GO" id="GO:0043546">
    <property type="term" value="F:molybdopterin cofactor binding"/>
    <property type="evidence" value="ECO:0007669"/>
    <property type="project" value="InterPro"/>
</dbReference>
<evidence type="ECO:0000256" key="1">
    <source>
        <dbReference type="ARBA" id="ARBA00001942"/>
    </source>
</evidence>
<dbReference type="InterPro" id="IPR009010">
    <property type="entry name" value="Asp_de-COase-like_dom_sf"/>
</dbReference>
<evidence type="ECO:0000256" key="6">
    <source>
        <dbReference type="ARBA" id="ARBA00022723"/>
    </source>
</evidence>
<accession>A0A1H0ZWJ8</accession>
<organism evidence="13 14">
    <name type="scientific">Crystallibacter crystallopoietes</name>
    <dbReference type="NCBI Taxonomy" id="37928"/>
    <lineage>
        <taxon>Bacteria</taxon>
        <taxon>Bacillati</taxon>
        <taxon>Actinomycetota</taxon>
        <taxon>Actinomycetes</taxon>
        <taxon>Micrococcales</taxon>
        <taxon>Micrococcaceae</taxon>
        <taxon>Crystallibacter</taxon>
    </lineage>
</organism>
<feature type="domain" description="Molybdopterin oxidoreductase" evidence="11">
    <location>
        <begin position="121"/>
        <end position="499"/>
    </location>
</feature>
<dbReference type="Pfam" id="PF00384">
    <property type="entry name" value="Molybdopterin"/>
    <property type="match status" value="1"/>
</dbReference>
<dbReference type="GO" id="GO:0030151">
    <property type="term" value="F:molybdenum ion binding"/>
    <property type="evidence" value="ECO:0007669"/>
    <property type="project" value="InterPro"/>
</dbReference>
<dbReference type="OrthoDB" id="5287431at2"/>
<dbReference type="GO" id="GO:0016020">
    <property type="term" value="C:membrane"/>
    <property type="evidence" value="ECO:0007669"/>
    <property type="project" value="TreeGrafter"/>
</dbReference>
<evidence type="ECO:0000256" key="8">
    <source>
        <dbReference type="ARBA" id="ARBA00023004"/>
    </source>
</evidence>
<keyword evidence="6" id="KW-0479">Metal-binding</keyword>
<keyword evidence="14" id="KW-1185">Reference proteome</keyword>
<dbReference type="NCBIfam" id="TIGR01701">
    <property type="entry name" value="Fdhalpha-like"/>
    <property type="match status" value="1"/>
</dbReference>
<evidence type="ECO:0000256" key="3">
    <source>
        <dbReference type="ARBA" id="ARBA00010312"/>
    </source>
</evidence>
<dbReference type="InterPro" id="IPR041953">
    <property type="entry name" value="YdeP_MopB"/>
</dbReference>
<dbReference type="AlphaFoldDB" id="A0A1H0ZWJ8"/>
<evidence type="ECO:0000256" key="4">
    <source>
        <dbReference type="ARBA" id="ARBA00022485"/>
    </source>
</evidence>
<dbReference type="Pfam" id="PF01568">
    <property type="entry name" value="Molydop_binding"/>
    <property type="match status" value="1"/>
</dbReference>
<dbReference type="CDD" id="cd02787">
    <property type="entry name" value="MopB_CT_ydeP"/>
    <property type="match status" value="1"/>
</dbReference>
<dbReference type="PIRSF" id="PIRSF000144">
    <property type="entry name" value="CbbBc"/>
    <property type="match status" value="1"/>
</dbReference>
<protein>
    <submittedName>
        <fullName evidence="13">Formate dehydrogenase major subunit</fullName>
    </submittedName>
</protein>
<proteinExistence type="inferred from homology"/>
<keyword evidence="7" id="KW-0560">Oxidoreductase</keyword>
<name>A0A1H0ZWJ8_9MICC</name>
<comment type="cofactor">
    <cofactor evidence="2">
        <name>[4Fe-4S] cluster</name>
        <dbReference type="ChEBI" id="CHEBI:49883"/>
    </cofactor>
</comment>
<dbReference type="InterPro" id="IPR010046">
    <property type="entry name" value="Mopterin_OxRdtse_a_bac"/>
</dbReference>
<gene>
    <name evidence="13" type="ORF">SAMN04489742_0605</name>
</gene>
<dbReference type="InterPro" id="IPR037951">
    <property type="entry name" value="MopB_CT_YdeP"/>
</dbReference>
<dbReference type="Gene3D" id="3.40.50.740">
    <property type="match status" value="1"/>
</dbReference>
<reference evidence="13 14" key="1">
    <citation type="submission" date="2016-10" db="EMBL/GenBank/DDBJ databases">
        <authorList>
            <person name="de Groot N.N."/>
        </authorList>
    </citation>
    <scope>NUCLEOTIDE SEQUENCE [LARGE SCALE GENOMIC DNA]</scope>
    <source>
        <strain evidence="13 14">DSM 20117</strain>
    </source>
</reference>
<sequence length="811" mass="88679">MTRNNPEVEEADENDLEVEKPKSWAAGIPGVVHSMQPALKHMGVDRSRKTLLAMNQKDGFDCMSCAWPDPDHRKPFEYCENGAKAVTWEATPVTIATEFWAEHTVEELRGRSEYWLGMQGRLTEPVYKPAGADHYIPVSWDDAFKIIAAKLNGLDSPDEAAFYTSGRTSNEAAFAYQLFVRAYGTNNLPDCSNMCHESSGWAMGQTIGVGKATVKYDDFGKADLIIIMGQNPGTNHPRMLTALEECKENGGEIVAVNPLPEAGLRRYKNPQKVKGIIGHGTEIADQFLQIRLGGDMALLQALSKRVLDAEAANPGTVLDHEFIQAHCEGLEELKAHLDKLDERAVLEATGLRTEEIDELAARYLKADKVIITWAMGLTQQKKAVSTIKEIINLLLLRGNIGKPGAGASPIRGHSNVQGDRTMGIWEQMPPSFLDSIQAEFGFDPPREHGVDAVQAIAKMRDGGIKVFIALGGNLVAAISDTAAAEEAMENTEMIVQISTKLNRSHTVIGKEALILPTMGRTEIDRQASGEQFVSVEDTVSAVHPSWGHVEPVAPGLLSEVAIVSRLARAVLGDKVNVDWAGFEQDYDKIREHISHVVVGCENYNQRIRQEGGFMLANGPRDSRTFNTPTGKAMFSTNDLEALDCPPGRLILQTLRSHDQFNTTIYGYNDRYRGIKKGRHVVFVNPQDLVLLGIHDGDLVDVHGEYDDGRERVLRKFRVVAYPTAQGCAAAYYPEANVLVPLDSVAELSNTPASKQVIVRLEPVPEEPSPDGGKQEDTGAKTLVGGKAPEVANAPSGRKTPDPEVGWTGTGQ</sequence>
<keyword evidence="4" id="KW-0004">4Fe-4S</keyword>
<dbReference type="STRING" id="37928.SAMN04489742_0605"/>
<dbReference type="RefSeq" id="WP_083339525.1">
    <property type="nucleotide sequence ID" value="NZ_CP018863.1"/>
</dbReference>
<dbReference type="InterPro" id="IPR050123">
    <property type="entry name" value="Prok_molybdopt-oxidoreductase"/>
</dbReference>
<evidence type="ECO:0000256" key="10">
    <source>
        <dbReference type="SAM" id="MobiDB-lite"/>
    </source>
</evidence>
<dbReference type="SUPFAM" id="SSF53706">
    <property type="entry name" value="Formate dehydrogenase/DMSO reductase, domains 1-3"/>
    <property type="match status" value="1"/>
</dbReference>
<dbReference type="GO" id="GO:0051539">
    <property type="term" value="F:4 iron, 4 sulfur cluster binding"/>
    <property type="evidence" value="ECO:0007669"/>
    <property type="project" value="UniProtKB-KW"/>
</dbReference>
<feature type="domain" description="Molybdopterin dinucleotide-binding" evidence="12">
    <location>
        <begin position="649"/>
        <end position="756"/>
    </location>
</feature>
<dbReference type="GO" id="GO:0008863">
    <property type="term" value="F:formate dehydrogenase (NAD+) activity"/>
    <property type="evidence" value="ECO:0007669"/>
    <property type="project" value="InterPro"/>
</dbReference>
<evidence type="ECO:0000259" key="12">
    <source>
        <dbReference type="Pfam" id="PF01568"/>
    </source>
</evidence>
<evidence type="ECO:0000313" key="14">
    <source>
        <dbReference type="Proteomes" id="UP000181917"/>
    </source>
</evidence>
<dbReference type="InterPro" id="IPR006656">
    <property type="entry name" value="Mopterin_OxRdtase"/>
</dbReference>
<evidence type="ECO:0000256" key="9">
    <source>
        <dbReference type="ARBA" id="ARBA00023014"/>
    </source>
</evidence>
<dbReference type="PANTHER" id="PTHR43105">
    <property type="entry name" value="RESPIRATORY NITRATE REDUCTASE"/>
    <property type="match status" value="1"/>
</dbReference>
<dbReference type="SUPFAM" id="SSF50692">
    <property type="entry name" value="ADC-like"/>
    <property type="match status" value="1"/>
</dbReference>
<keyword evidence="5" id="KW-0500">Molybdenum</keyword>
<dbReference type="Proteomes" id="UP000181917">
    <property type="component" value="Unassembled WGS sequence"/>
</dbReference>
<dbReference type="CDD" id="cd02767">
    <property type="entry name" value="MopB_ydeP"/>
    <property type="match status" value="1"/>
</dbReference>
<evidence type="ECO:0000259" key="11">
    <source>
        <dbReference type="Pfam" id="PF00384"/>
    </source>
</evidence>
<evidence type="ECO:0000256" key="2">
    <source>
        <dbReference type="ARBA" id="ARBA00001966"/>
    </source>
</evidence>
<comment type="similarity">
    <text evidence="3">Belongs to the prokaryotic molybdopterin-containing oxidoreductase family.</text>
</comment>
<evidence type="ECO:0000256" key="7">
    <source>
        <dbReference type="ARBA" id="ARBA00023002"/>
    </source>
</evidence>
<dbReference type="InterPro" id="IPR006657">
    <property type="entry name" value="MoPterin_dinucl-bd_dom"/>
</dbReference>